<reference evidence="7 8" key="2">
    <citation type="submission" date="2018-11" db="EMBL/GenBank/DDBJ databases">
        <authorList>
            <consortium name="Pathogen Informatics"/>
        </authorList>
    </citation>
    <scope>NUCLEOTIDE SEQUENCE [LARGE SCALE GENOMIC DNA]</scope>
    <source>
        <strain evidence="7 8">MHpl1</strain>
    </source>
</reference>
<dbReference type="PROSITE" id="PS51354">
    <property type="entry name" value="GLUTAREDOXIN_2"/>
    <property type="match status" value="1"/>
</dbReference>
<evidence type="ECO:0000313" key="8">
    <source>
        <dbReference type="Proteomes" id="UP000268014"/>
    </source>
</evidence>
<protein>
    <submittedName>
        <fullName evidence="9">Glutaredoxin domain-containing protein</fullName>
    </submittedName>
</protein>
<dbReference type="InterPro" id="IPR036249">
    <property type="entry name" value="Thioredoxin-like_sf"/>
</dbReference>
<comment type="similarity">
    <text evidence="1">Belongs to the glutaredoxin family.</text>
</comment>
<dbReference type="Gene3D" id="3.40.30.10">
    <property type="entry name" value="Glutaredoxin"/>
    <property type="match status" value="1"/>
</dbReference>
<dbReference type="CDD" id="cd02066">
    <property type="entry name" value="GRX_family"/>
    <property type="match status" value="1"/>
</dbReference>
<dbReference type="GO" id="GO:0005739">
    <property type="term" value="C:mitochondrion"/>
    <property type="evidence" value="ECO:0007669"/>
    <property type="project" value="TreeGrafter"/>
</dbReference>
<evidence type="ECO:0000256" key="1">
    <source>
        <dbReference type="ARBA" id="ARBA00007787"/>
    </source>
</evidence>
<keyword evidence="2" id="KW-0813">Transport</keyword>
<sequence>MIYTKDGCSFCTRAKNLLKEEKIEYTECNIDRIKETNPDEYKPRVNGLVYMTRQTTMPQIFICGRFVGGCTDLEKLRESRKLYDALLECTGENSVRE</sequence>
<evidence type="ECO:0000256" key="5">
    <source>
        <dbReference type="ARBA" id="ARBA00023284"/>
    </source>
</evidence>
<dbReference type="AlphaFoldDB" id="A0A0N4WZP3"/>
<reference evidence="9" key="1">
    <citation type="submission" date="2017-02" db="UniProtKB">
        <authorList>
            <consortium name="WormBaseParasite"/>
        </authorList>
    </citation>
    <scope>IDENTIFICATION</scope>
</reference>
<dbReference type="Proteomes" id="UP000268014">
    <property type="component" value="Unassembled WGS sequence"/>
</dbReference>
<dbReference type="EMBL" id="UZAF01019956">
    <property type="protein sequence ID" value="VDO65048.1"/>
    <property type="molecule type" value="Genomic_DNA"/>
</dbReference>
<dbReference type="WBParaSite" id="HPLM_0001742601-mRNA-1">
    <property type="protein sequence ID" value="HPLM_0001742601-mRNA-1"/>
    <property type="gene ID" value="HPLM_0001742601"/>
</dbReference>
<evidence type="ECO:0000256" key="4">
    <source>
        <dbReference type="ARBA" id="ARBA00023157"/>
    </source>
</evidence>
<dbReference type="PANTHER" id="PTHR46679:SF1">
    <property type="entry name" value="GLUTAREDOXIN-2, MITOCHONDRIAL"/>
    <property type="match status" value="1"/>
</dbReference>
<feature type="domain" description="Glutaredoxin" evidence="6">
    <location>
        <begin position="1"/>
        <end position="67"/>
    </location>
</feature>
<name>A0A0N4WZP3_HAEPC</name>
<gene>
    <name evidence="7" type="ORF">HPLM_LOCUS17418</name>
</gene>
<dbReference type="PANTHER" id="PTHR46679">
    <property type="match status" value="1"/>
</dbReference>
<keyword evidence="3" id="KW-0249">Electron transport</keyword>
<dbReference type="STRING" id="6290.A0A0N4WZP3"/>
<keyword evidence="5" id="KW-0676">Redox-active center</keyword>
<accession>A0A0N4WZP3</accession>
<organism evidence="9">
    <name type="scientific">Haemonchus placei</name>
    <name type="common">Barber's pole worm</name>
    <dbReference type="NCBI Taxonomy" id="6290"/>
    <lineage>
        <taxon>Eukaryota</taxon>
        <taxon>Metazoa</taxon>
        <taxon>Ecdysozoa</taxon>
        <taxon>Nematoda</taxon>
        <taxon>Chromadorea</taxon>
        <taxon>Rhabditida</taxon>
        <taxon>Rhabditina</taxon>
        <taxon>Rhabditomorpha</taxon>
        <taxon>Strongyloidea</taxon>
        <taxon>Trichostrongylidae</taxon>
        <taxon>Haemonchus</taxon>
    </lineage>
</organism>
<dbReference type="OMA" id="QIFICGR"/>
<dbReference type="InterPro" id="IPR002109">
    <property type="entry name" value="Glutaredoxin"/>
</dbReference>
<dbReference type="Pfam" id="PF00462">
    <property type="entry name" value="Glutaredoxin"/>
    <property type="match status" value="1"/>
</dbReference>
<dbReference type="SUPFAM" id="SSF52833">
    <property type="entry name" value="Thioredoxin-like"/>
    <property type="match status" value="1"/>
</dbReference>
<evidence type="ECO:0000256" key="2">
    <source>
        <dbReference type="ARBA" id="ARBA00022448"/>
    </source>
</evidence>
<keyword evidence="8" id="KW-1185">Reference proteome</keyword>
<evidence type="ECO:0000256" key="3">
    <source>
        <dbReference type="ARBA" id="ARBA00022982"/>
    </source>
</evidence>
<keyword evidence="4" id="KW-1015">Disulfide bond</keyword>
<proteinExistence type="inferred from homology"/>
<dbReference type="GO" id="GO:0015035">
    <property type="term" value="F:protein-disulfide reductase activity"/>
    <property type="evidence" value="ECO:0007669"/>
    <property type="project" value="TreeGrafter"/>
</dbReference>
<evidence type="ECO:0000313" key="7">
    <source>
        <dbReference type="EMBL" id="VDO65048.1"/>
    </source>
</evidence>
<evidence type="ECO:0000313" key="9">
    <source>
        <dbReference type="WBParaSite" id="HPLM_0001742601-mRNA-1"/>
    </source>
</evidence>
<dbReference type="OrthoDB" id="418495at2759"/>
<evidence type="ECO:0000259" key="6">
    <source>
        <dbReference type="Pfam" id="PF00462"/>
    </source>
</evidence>